<evidence type="ECO:0000313" key="2">
    <source>
        <dbReference type="Proteomes" id="UP000828390"/>
    </source>
</evidence>
<protein>
    <submittedName>
        <fullName evidence="1">Uncharacterized protein</fullName>
    </submittedName>
</protein>
<dbReference type="EMBL" id="JAIWYP010000015">
    <property type="protein sequence ID" value="KAH3703168.1"/>
    <property type="molecule type" value="Genomic_DNA"/>
</dbReference>
<reference evidence="1" key="1">
    <citation type="journal article" date="2019" name="bioRxiv">
        <title>The Genome of the Zebra Mussel, Dreissena polymorpha: A Resource for Invasive Species Research.</title>
        <authorList>
            <person name="McCartney M.A."/>
            <person name="Auch B."/>
            <person name="Kono T."/>
            <person name="Mallez S."/>
            <person name="Zhang Y."/>
            <person name="Obille A."/>
            <person name="Becker A."/>
            <person name="Abrahante J.E."/>
            <person name="Garbe J."/>
            <person name="Badalamenti J.P."/>
            <person name="Herman A."/>
            <person name="Mangelson H."/>
            <person name="Liachko I."/>
            <person name="Sullivan S."/>
            <person name="Sone E.D."/>
            <person name="Koren S."/>
            <person name="Silverstein K.A.T."/>
            <person name="Beckman K.B."/>
            <person name="Gohl D.M."/>
        </authorList>
    </citation>
    <scope>NUCLEOTIDE SEQUENCE</scope>
    <source>
        <strain evidence="1">Duluth1</strain>
        <tissue evidence="1">Whole animal</tissue>
    </source>
</reference>
<comment type="caution">
    <text evidence="1">The sequence shown here is derived from an EMBL/GenBank/DDBJ whole genome shotgun (WGS) entry which is preliminary data.</text>
</comment>
<gene>
    <name evidence="1" type="ORF">DPMN_078198</name>
</gene>
<proteinExistence type="predicted"/>
<reference evidence="1" key="2">
    <citation type="submission" date="2020-11" db="EMBL/GenBank/DDBJ databases">
        <authorList>
            <person name="McCartney M.A."/>
            <person name="Auch B."/>
            <person name="Kono T."/>
            <person name="Mallez S."/>
            <person name="Becker A."/>
            <person name="Gohl D.M."/>
            <person name="Silverstein K.A.T."/>
            <person name="Koren S."/>
            <person name="Bechman K.B."/>
            <person name="Herman A."/>
            <person name="Abrahante J.E."/>
            <person name="Garbe J."/>
        </authorList>
    </citation>
    <scope>NUCLEOTIDE SEQUENCE</scope>
    <source>
        <strain evidence="1">Duluth1</strain>
        <tissue evidence="1">Whole animal</tissue>
    </source>
</reference>
<dbReference type="AlphaFoldDB" id="A0A9D3YS15"/>
<organism evidence="1 2">
    <name type="scientific">Dreissena polymorpha</name>
    <name type="common">Zebra mussel</name>
    <name type="synonym">Mytilus polymorpha</name>
    <dbReference type="NCBI Taxonomy" id="45954"/>
    <lineage>
        <taxon>Eukaryota</taxon>
        <taxon>Metazoa</taxon>
        <taxon>Spiralia</taxon>
        <taxon>Lophotrochozoa</taxon>
        <taxon>Mollusca</taxon>
        <taxon>Bivalvia</taxon>
        <taxon>Autobranchia</taxon>
        <taxon>Heteroconchia</taxon>
        <taxon>Euheterodonta</taxon>
        <taxon>Imparidentia</taxon>
        <taxon>Neoheterodontei</taxon>
        <taxon>Myida</taxon>
        <taxon>Dreissenoidea</taxon>
        <taxon>Dreissenidae</taxon>
        <taxon>Dreissena</taxon>
    </lineage>
</organism>
<accession>A0A9D3YS15</accession>
<sequence length="53" mass="6116">MLVHLGARAKTQLQKIFKLAERHAMCHTFWGKVDMVPIHKKGKDEQTWTASDP</sequence>
<name>A0A9D3YS15_DREPO</name>
<dbReference type="Proteomes" id="UP000828390">
    <property type="component" value="Unassembled WGS sequence"/>
</dbReference>
<keyword evidence="2" id="KW-1185">Reference proteome</keyword>
<evidence type="ECO:0000313" key="1">
    <source>
        <dbReference type="EMBL" id="KAH3703168.1"/>
    </source>
</evidence>